<dbReference type="STRING" id="1561998.A0A1I7UMH1"/>
<accession>A0A1I7UMH1</accession>
<name>A0A1I7UMH1_9PELO</name>
<sequence length="105" mass="12123">MSSKSLPNYEKTSEEVVDKKEERTPIPTVSSSSHVSFQIQAAPSVGRMDYLSIHEDDTSMSSSERTIERGFSRYGRKRYEVKSAQVFRIFNNLLSLWNHYILSEL</sequence>
<evidence type="ECO:0000313" key="3">
    <source>
        <dbReference type="WBParaSite" id="Csp11.Scaffold630.g17448.t1"/>
    </source>
</evidence>
<dbReference type="AlphaFoldDB" id="A0A1I7UMH1"/>
<feature type="region of interest" description="Disordered" evidence="1">
    <location>
        <begin position="1"/>
        <end position="32"/>
    </location>
</feature>
<evidence type="ECO:0000256" key="1">
    <source>
        <dbReference type="SAM" id="MobiDB-lite"/>
    </source>
</evidence>
<dbReference type="Proteomes" id="UP000095282">
    <property type="component" value="Unplaced"/>
</dbReference>
<keyword evidence="2" id="KW-1185">Reference proteome</keyword>
<dbReference type="WBParaSite" id="Csp11.Scaffold630.g17448.t1">
    <property type="protein sequence ID" value="Csp11.Scaffold630.g17448.t1"/>
    <property type="gene ID" value="Csp11.Scaffold630.g17448"/>
</dbReference>
<feature type="compositionally biased region" description="Basic and acidic residues" evidence="1">
    <location>
        <begin position="11"/>
        <end position="24"/>
    </location>
</feature>
<evidence type="ECO:0000313" key="2">
    <source>
        <dbReference type="Proteomes" id="UP000095282"/>
    </source>
</evidence>
<dbReference type="eggNOG" id="ENOG502TK7R">
    <property type="taxonomic scope" value="Eukaryota"/>
</dbReference>
<reference evidence="3" key="1">
    <citation type="submission" date="2016-11" db="UniProtKB">
        <authorList>
            <consortium name="WormBaseParasite"/>
        </authorList>
    </citation>
    <scope>IDENTIFICATION</scope>
</reference>
<protein>
    <submittedName>
        <fullName evidence="3">DDE_Tnp_1_7 domain-containing protein</fullName>
    </submittedName>
</protein>
<proteinExistence type="predicted"/>
<organism evidence="2 3">
    <name type="scientific">Caenorhabditis tropicalis</name>
    <dbReference type="NCBI Taxonomy" id="1561998"/>
    <lineage>
        <taxon>Eukaryota</taxon>
        <taxon>Metazoa</taxon>
        <taxon>Ecdysozoa</taxon>
        <taxon>Nematoda</taxon>
        <taxon>Chromadorea</taxon>
        <taxon>Rhabditida</taxon>
        <taxon>Rhabditina</taxon>
        <taxon>Rhabditomorpha</taxon>
        <taxon>Rhabditoidea</taxon>
        <taxon>Rhabditidae</taxon>
        <taxon>Peloderinae</taxon>
        <taxon>Caenorhabditis</taxon>
    </lineage>
</organism>